<dbReference type="AlphaFoldDB" id="A0A0D7KBK1"/>
<comment type="caution">
    <text evidence="1">The sequence shown here is derived from an EMBL/GenBank/DDBJ whole genome shotgun (WGS) entry which is preliminary data.</text>
</comment>
<proteinExistence type="predicted"/>
<dbReference type="EMBL" id="JXYQ01000009">
    <property type="protein sequence ID" value="KJA11741.1"/>
    <property type="molecule type" value="Genomic_DNA"/>
</dbReference>
<name>A0A0D7KBK1_9BURK</name>
<protein>
    <submittedName>
        <fullName evidence="1">Uncharacterized protein</fullName>
    </submittedName>
</protein>
<evidence type="ECO:0000313" key="1">
    <source>
        <dbReference type="EMBL" id="KJA11741.1"/>
    </source>
</evidence>
<reference evidence="1 2" key="1">
    <citation type="submission" date="2014-12" db="EMBL/GenBank/DDBJ databases">
        <title>Isolation of bacteria from lake water.</title>
        <authorList>
            <person name="Sheng K.-Y."/>
            <person name="Chin P.-S."/>
            <person name="Chan K.-G."/>
            <person name="Tan G.S."/>
        </authorList>
    </citation>
    <scope>NUCLEOTIDE SEQUENCE [LARGE SCALE GENOMIC DNA]</scope>
    <source>
        <strain evidence="1 2">KY4</strain>
    </source>
</reference>
<dbReference type="Proteomes" id="UP000032566">
    <property type="component" value="Unassembled WGS sequence"/>
</dbReference>
<accession>A0A0D7KBK1</accession>
<evidence type="ECO:0000313" key="2">
    <source>
        <dbReference type="Proteomes" id="UP000032566"/>
    </source>
</evidence>
<keyword evidence="2" id="KW-1185">Reference proteome</keyword>
<sequence>MTRVHIDQATVSTLPTTTADDDDLNLITHIQDTSARRHIYSLPVGELVAAHCLPSHPCLVGKVEGVKELCALGYIFYFNKKIGLLVTWVSRCIKYRRYRETNMHLTVCRINIADIHGRGLANLRPPVLGASVTHSCTLVAK</sequence>
<gene>
    <name evidence="1" type="ORF">RP29_03660</name>
</gene>
<organism evidence="1 2">
    <name type="scientific">Acidovorax temperans</name>
    <dbReference type="NCBI Taxonomy" id="80878"/>
    <lineage>
        <taxon>Bacteria</taxon>
        <taxon>Pseudomonadati</taxon>
        <taxon>Pseudomonadota</taxon>
        <taxon>Betaproteobacteria</taxon>
        <taxon>Burkholderiales</taxon>
        <taxon>Comamonadaceae</taxon>
        <taxon>Acidovorax</taxon>
    </lineage>
</organism>